<keyword evidence="14" id="KW-1185">Reference proteome</keyword>
<evidence type="ECO:0000256" key="6">
    <source>
        <dbReference type="ARBA" id="ARBA00022989"/>
    </source>
</evidence>
<accession>A0A9J6CT16</accession>
<feature type="compositionally biased region" description="Polar residues" evidence="9">
    <location>
        <begin position="508"/>
        <end position="525"/>
    </location>
</feature>
<dbReference type="Pfam" id="PF13639">
    <property type="entry name" value="zf-RING_2"/>
    <property type="match status" value="1"/>
</dbReference>
<evidence type="ECO:0000256" key="7">
    <source>
        <dbReference type="ARBA" id="ARBA00023136"/>
    </source>
</evidence>
<dbReference type="SUPFAM" id="SSF57850">
    <property type="entry name" value="RING/U-box"/>
    <property type="match status" value="1"/>
</dbReference>
<feature type="compositionally biased region" description="Low complexity" evidence="9">
    <location>
        <begin position="416"/>
        <end position="425"/>
    </location>
</feature>
<comment type="subcellular location">
    <subcellularLocation>
        <location evidence="1">Membrane</location>
    </subcellularLocation>
</comment>
<dbReference type="GO" id="GO:0016020">
    <property type="term" value="C:membrane"/>
    <property type="evidence" value="ECO:0007669"/>
    <property type="project" value="UniProtKB-SubCell"/>
</dbReference>
<dbReference type="PANTHER" id="PTHR46539:SF23">
    <property type="entry name" value="RING-TYPE DOMAIN-CONTAINING PROTEIN"/>
    <property type="match status" value="1"/>
</dbReference>
<feature type="domain" description="RING-type" evidence="12">
    <location>
        <begin position="311"/>
        <end position="352"/>
    </location>
</feature>
<evidence type="ECO:0000256" key="10">
    <source>
        <dbReference type="SAM" id="Phobius"/>
    </source>
</evidence>
<keyword evidence="4 8" id="KW-0863">Zinc-finger</keyword>
<dbReference type="OrthoDB" id="5357315at2759"/>
<dbReference type="InterPro" id="IPR003137">
    <property type="entry name" value="PA_domain"/>
</dbReference>
<dbReference type="InterPro" id="IPR013083">
    <property type="entry name" value="Znf_RING/FYVE/PHD"/>
</dbReference>
<feature type="transmembrane region" description="Helical" evidence="10">
    <location>
        <begin position="244"/>
        <end position="267"/>
    </location>
</feature>
<evidence type="ECO:0000256" key="9">
    <source>
        <dbReference type="SAM" id="MobiDB-lite"/>
    </source>
</evidence>
<keyword evidence="11" id="KW-0732">Signal</keyword>
<keyword evidence="7 10" id="KW-0472">Membrane</keyword>
<dbReference type="Pfam" id="PF02225">
    <property type="entry name" value="PA"/>
    <property type="match status" value="1"/>
</dbReference>
<sequence length="525" mass="59743">MKPLIIFCILSIAKTGGSIDTRDSQSNEKQKDFINNGVVNTFAGLPAGTIKTEPKLETLLEISDINRYITLAFLNVSWFENGEEKFREDDHEKSKYGMGRVFDAEGKLVHISDPDDPNDHTACNDTLNDSFGNAISSIKSPWIALIKRGGCDFEKKIWHVYIQRAVGVIIYNNNSGAELNYMKITKKELLEGNITSVFTTLQKGQQLAEIIKAHGNNKEKHIYISIKAGHRFDKKSSLNHRSSVLFVTISFIIVMIISMLWLIVYYYQRFRYLQSKENEQKMDSNKAKEALKKIPTKTIKTLSKEIESDCCAVCIEAYRINDVLRCLPCKHEFHRNCIDPWLLQNYTCPLCKCRVLKQYGFVITSSQESIIQLELDDEDEEESDIGLNQNQRRRYSVSPMPQIVQRSAESQTSGRSSPSPSNNNSHQQIEIILVHKANNECSCTSANDKKAYDEHFSGYATYPVPSRKNGNNKCSCDLENAPQNIHQTLDFPKTKKNSKRPTILAASENDQQHANFENNSNEIKN</sequence>
<feature type="compositionally biased region" description="Acidic residues" evidence="9">
    <location>
        <begin position="375"/>
        <end position="384"/>
    </location>
</feature>
<keyword evidence="2 10" id="KW-0812">Transmembrane</keyword>
<dbReference type="Proteomes" id="UP001107558">
    <property type="component" value="Chromosome 1"/>
</dbReference>
<reference evidence="13" key="1">
    <citation type="submission" date="2021-03" db="EMBL/GenBank/DDBJ databases">
        <title>Chromosome level genome of the anhydrobiotic midge Polypedilum vanderplanki.</title>
        <authorList>
            <person name="Yoshida Y."/>
            <person name="Kikawada T."/>
            <person name="Gusev O."/>
        </authorList>
    </citation>
    <scope>NUCLEOTIDE SEQUENCE</scope>
    <source>
        <strain evidence="13">NIAS01</strain>
        <tissue evidence="13">Whole body or cell culture</tissue>
    </source>
</reference>
<gene>
    <name evidence="13" type="ORF">PVAND_014257</name>
</gene>
<dbReference type="Gene3D" id="3.30.40.10">
    <property type="entry name" value="Zinc/RING finger domain, C3HC4 (zinc finger)"/>
    <property type="match status" value="1"/>
</dbReference>
<dbReference type="AlphaFoldDB" id="A0A9J6CT16"/>
<feature type="chain" id="PRO_5039947147" description="RING-type domain-containing protein" evidence="11">
    <location>
        <begin position="19"/>
        <end position="525"/>
    </location>
</feature>
<name>A0A9J6CT16_POLVA</name>
<organism evidence="13 14">
    <name type="scientific">Polypedilum vanderplanki</name>
    <name type="common">Sleeping chironomid midge</name>
    <dbReference type="NCBI Taxonomy" id="319348"/>
    <lineage>
        <taxon>Eukaryota</taxon>
        <taxon>Metazoa</taxon>
        <taxon>Ecdysozoa</taxon>
        <taxon>Arthropoda</taxon>
        <taxon>Hexapoda</taxon>
        <taxon>Insecta</taxon>
        <taxon>Pterygota</taxon>
        <taxon>Neoptera</taxon>
        <taxon>Endopterygota</taxon>
        <taxon>Diptera</taxon>
        <taxon>Nematocera</taxon>
        <taxon>Chironomoidea</taxon>
        <taxon>Chironomidae</taxon>
        <taxon>Chironominae</taxon>
        <taxon>Polypedilum</taxon>
        <taxon>Polypedilum</taxon>
    </lineage>
</organism>
<evidence type="ECO:0000256" key="1">
    <source>
        <dbReference type="ARBA" id="ARBA00004370"/>
    </source>
</evidence>
<dbReference type="FunFam" id="3.30.40.10:FF:000009">
    <property type="entry name" value="E3 ubiquitin-protein ligase RNF130"/>
    <property type="match status" value="1"/>
</dbReference>
<keyword evidence="5" id="KW-0862">Zinc</keyword>
<dbReference type="InterPro" id="IPR001841">
    <property type="entry name" value="Znf_RING"/>
</dbReference>
<evidence type="ECO:0000256" key="11">
    <source>
        <dbReference type="SAM" id="SignalP"/>
    </source>
</evidence>
<evidence type="ECO:0000256" key="2">
    <source>
        <dbReference type="ARBA" id="ARBA00022692"/>
    </source>
</evidence>
<feature type="region of interest" description="Disordered" evidence="9">
    <location>
        <begin position="493"/>
        <end position="525"/>
    </location>
</feature>
<evidence type="ECO:0000256" key="5">
    <source>
        <dbReference type="ARBA" id="ARBA00022833"/>
    </source>
</evidence>
<evidence type="ECO:0000259" key="12">
    <source>
        <dbReference type="PROSITE" id="PS50089"/>
    </source>
</evidence>
<evidence type="ECO:0000256" key="8">
    <source>
        <dbReference type="PROSITE-ProRule" id="PRU00175"/>
    </source>
</evidence>
<dbReference type="EMBL" id="JADBJN010000001">
    <property type="protein sequence ID" value="KAG5685055.1"/>
    <property type="molecule type" value="Genomic_DNA"/>
</dbReference>
<feature type="compositionally biased region" description="Polar residues" evidence="9">
    <location>
        <begin position="404"/>
        <end position="415"/>
    </location>
</feature>
<dbReference type="PANTHER" id="PTHR46539">
    <property type="entry name" value="E3 UBIQUITIN-PROTEIN LIGASE ATL42"/>
    <property type="match status" value="1"/>
</dbReference>
<dbReference type="PROSITE" id="PS50089">
    <property type="entry name" value="ZF_RING_2"/>
    <property type="match status" value="1"/>
</dbReference>
<proteinExistence type="predicted"/>
<comment type="caution">
    <text evidence="13">The sequence shown here is derived from an EMBL/GenBank/DDBJ whole genome shotgun (WGS) entry which is preliminary data.</text>
</comment>
<evidence type="ECO:0000256" key="3">
    <source>
        <dbReference type="ARBA" id="ARBA00022723"/>
    </source>
</evidence>
<feature type="signal peptide" evidence="11">
    <location>
        <begin position="1"/>
        <end position="18"/>
    </location>
</feature>
<dbReference type="GO" id="GO:0008270">
    <property type="term" value="F:zinc ion binding"/>
    <property type="evidence" value="ECO:0007669"/>
    <property type="project" value="UniProtKB-KW"/>
</dbReference>
<keyword evidence="6 10" id="KW-1133">Transmembrane helix</keyword>
<keyword evidence="3" id="KW-0479">Metal-binding</keyword>
<evidence type="ECO:0000256" key="4">
    <source>
        <dbReference type="ARBA" id="ARBA00022771"/>
    </source>
</evidence>
<protein>
    <recommendedName>
        <fullName evidence="12">RING-type domain-containing protein</fullName>
    </recommendedName>
</protein>
<evidence type="ECO:0000313" key="13">
    <source>
        <dbReference type="EMBL" id="KAG5685055.1"/>
    </source>
</evidence>
<dbReference type="SMART" id="SM00184">
    <property type="entry name" value="RING"/>
    <property type="match status" value="1"/>
</dbReference>
<dbReference type="Gene3D" id="3.50.30.30">
    <property type="match status" value="1"/>
</dbReference>
<feature type="region of interest" description="Disordered" evidence="9">
    <location>
        <begin position="375"/>
        <end position="425"/>
    </location>
</feature>
<evidence type="ECO:0000313" key="14">
    <source>
        <dbReference type="Proteomes" id="UP001107558"/>
    </source>
</evidence>